<dbReference type="EMBL" id="LR798346">
    <property type="protein sequence ID" value="CAB5225427.1"/>
    <property type="molecule type" value="Genomic_DNA"/>
</dbReference>
<protein>
    <submittedName>
        <fullName evidence="1">Uncharacterized protein</fullName>
    </submittedName>
</protein>
<dbReference type="InterPro" id="IPR036390">
    <property type="entry name" value="WH_DNA-bd_sf"/>
</dbReference>
<reference evidence="1" key="1">
    <citation type="submission" date="2020-04" db="EMBL/GenBank/DDBJ databases">
        <authorList>
            <person name="Chiriac C."/>
            <person name="Salcher M."/>
            <person name="Ghai R."/>
            <person name="Kavagutti S V."/>
        </authorList>
    </citation>
    <scope>NUCLEOTIDE SEQUENCE</scope>
</reference>
<dbReference type="InterPro" id="IPR036388">
    <property type="entry name" value="WH-like_DNA-bd_sf"/>
</dbReference>
<dbReference type="SUPFAM" id="SSF46785">
    <property type="entry name" value="Winged helix' DNA-binding domain"/>
    <property type="match status" value="1"/>
</dbReference>
<evidence type="ECO:0000313" key="2">
    <source>
        <dbReference type="EMBL" id="CAB5225427.1"/>
    </source>
</evidence>
<sequence>MMRTAMAIDPLEHWLQCMLGQIKAPKLRGHRRYVDGTYVPADEASRKVVYEIVKEHGEICAQNILKLSGFQKTTIYRALEQLVNSGVLDTVKAKTPTKNGRYLKNYKIKEQA</sequence>
<dbReference type="EMBL" id="LR796654">
    <property type="protein sequence ID" value="CAB4157222.1"/>
    <property type="molecule type" value="Genomic_DNA"/>
</dbReference>
<accession>A0A6J5NEY3</accession>
<organism evidence="1">
    <name type="scientific">uncultured Caudovirales phage</name>
    <dbReference type="NCBI Taxonomy" id="2100421"/>
    <lineage>
        <taxon>Viruses</taxon>
        <taxon>Duplodnaviria</taxon>
        <taxon>Heunggongvirae</taxon>
        <taxon>Uroviricota</taxon>
        <taxon>Caudoviricetes</taxon>
        <taxon>Peduoviridae</taxon>
        <taxon>Maltschvirus</taxon>
        <taxon>Maltschvirus maltsch</taxon>
    </lineage>
</organism>
<name>A0A6J5NEY3_9CAUD</name>
<gene>
    <name evidence="1" type="ORF">UFOVP686_4</name>
    <name evidence="2" type="ORF">UFOVP752_16</name>
</gene>
<dbReference type="Gene3D" id="1.10.10.10">
    <property type="entry name" value="Winged helix-like DNA-binding domain superfamily/Winged helix DNA-binding domain"/>
    <property type="match status" value="1"/>
</dbReference>
<evidence type="ECO:0000313" key="1">
    <source>
        <dbReference type="EMBL" id="CAB4157222.1"/>
    </source>
</evidence>
<proteinExistence type="predicted"/>